<feature type="compositionally biased region" description="Polar residues" evidence="1">
    <location>
        <begin position="273"/>
        <end position="291"/>
    </location>
</feature>
<name>A0A2U3LUY7_9FIRM</name>
<dbReference type="Gene3D" id="3.30.750.140">
    <property type="match status" value="1"/>
</dbReference>
<reference evidence="4" key="1">
    <citation type="submission" date="2018-02" db="EMBL/GenBank/DDBJ databases">
        <authorList>
            <person name="Hausmann B."/>
        </authorList>
    </citation>
    <scope>NUCLEOTIDE SEQUENCE [LARGE SCALE GENOMIC DNA]</scope>
    <source>
        <strain evidence="4">Peat soil MAG SbF1</strain>
    </source>
</reference>
<evidence type="ECO:0000256" key="1">
    <source>
        <dbReference type="SAM" id="MobiDB-lite"/>
    </source>
</evidence>
<evidence type="ECO:0000259" key="2">
    <source>
        <dbReference type="Pfam" id="PF02120"/>
    </source>
</evidence>
<feature type="compositionally biased region" description="Polar residues" evidence="1">
    <location>
        <begin position="36"/>
        <end position="52"/>
    </location>
</feature>
<dbReference type="Pfam" id="PF02120">
    <property type="entry name" value="Flg_hook"/>
    <property type="match status" value="1"/>
</dbReference>
<keyword evidence="3" id="KW-0966">Cell projection</keyword>
<feature type="region of interest" description="Disordered" evidence="1">
    <location>
        <begin position="337"/>
        <end position="367"/>
    </location>
</feature>
<organism evidence="3 4">
    <name type="scientific">Candidatus Desulfosporosinus infrequens</name>
    <dbReference type="NCBI Taxonomy" id="2043169"/>
    <lineage>
        <taxon>Bacteria</taxon>
        <taxon>Bacillati</taxon>
        <taxon>Bacillota</taxon>
        <taxon>Clostridia</taxon>
        <taxon>Eubacteriales</taxon>
        <taxon>Desulfitobacteriaceae</taxon>
        <taxon>Desulfosporosinus</taxon>
    </lineage>
</organism>
<feature type="region of interest" description="Disordered" evidence="1">
    <location>
        <begin position="269"/>
        <end position="322"/>
    </location>
</feature>
<feature type="region of interest" description="Disordered" evidence="1">
    <location>
        <begin position="1"/>
        <end position="22"/>
    </location>
</feature>
<feature type="compositionally biased region" description="Polar residues" evidence="1">
    <location>
        <begin position="304"/>
        <end position="322"/>
    </location>
</feature>
<feature type="compositionally biased region" description="Polar residues" evidence="1">
    <location>
        <begin position="1"/>
        <end position="10"/>
    </location>
</feature>
<feature type="compositionally biased region" description="Polar residues" evidence="1">
    <location>
        <begin position="342"/>
        <end position="365"/>
    </location>
</feature>
<feature type="region of interest" description="Disordered" evidence="1">
    <location>
        <begin position="229"/>
        <end position="254"/>
    </location>
</feature>
<dbReference type="InterPro" id="IPR038610">
    <property type="entry name" value="FliK-like_C_sf"/>
</dbReference>
<keyword evidence="3" id="KW-0969">Cilium</keyword>
<keyword evidence="3" id="KW-0282">Flagellum</keyword>
<sequence>MGGNKVQKTASPKERDLTDSSENVAAGFAALLSGSMKPSTDLKGQNSKISQNGEEKQSADHPLQNTQNPNGMVGVLGYGTMVLPLLAQSTLQSDRSAGKEENFGNDASNSALVNGVPLSTTAVAMSMGMTASTSNGDTSKIAELDKYRQVIGELLDSLSGEITAVSPKETALASESSGTNSVSQDMAKVVQGWTTVLSDIDQERSETSGQAIPLNSSATEGLNVSEVLSGTMPSAKGNSLSGESAGGNSLSQDTDKVLQDWSSVLGDVAQERPGTSGQATPLNSSATNGLNFSEALSGKMPSAKGNSQSGEDPGANSLSQNVGKGVQLRTMVTGDEVAREGSVTSSQATSLNSSETKGRNYSESLSGKMPSAKENFLSIESVGANSLSQAMVKDVRGQAIVTGSSLLETLSPQLSLGGEGVKGGKASQRIRQTIPTEIGQSDSLAEGSKDPLLKQAQGNELNSEAARPKNVAFQATLQQQAEEMGPTETKTAKLLQGVGGHEVLKAESEKISELSGNDVQNLNASVGVGVVSNPTAVNGADGKTVAVPVWEQISTVIRGQVLNKAQDLKQLDIQLHPADLGKIQIDLRWENGQVHLEVQASQAATGQLLQNQLPDLRQALANQGVNCGMLQMGQGGAGQHNSHGESRRTLSQNAPNNDEEDIITGTIPLFSGEEGTNRINVTA</sequence>
<dbReference type="EMBL" id="OMOF01000825">
    <property type="protein sequence ID" value="SPF55654.1"/>
    <property type="molecule type" value="Genomic_DNA"/>
</dbReference>
<protein>
    <submittedName>
        <fullName evidence="3">Putative Flagellar hook-length control family protein</fullName>
    </submittedName>
</protein>
<accession>A0A2U3LUY7</accession>
<feature type="compositionally biased region" description="Polar residues" evidence="1">
    <location>
        <begin position="229"/>
        <end position="252"/>
    </location>
</feature>
<feature type="domain" description="Flagellar hook-length control protein-like C-terminal" evidence="2">
    <location>
        <begin position="560"/>
        <end position="639"/>
    </location>
</feature>
<feature type="region of interest" description="Disordered" evidence="1">
    <location>
        <begin position="632"/>
        <end position="662"/>
    </location>
</feature>
<proteinExistence type="predicted"/>
<dbReference type="InterPro" id="IPR021136">
    <property type="entry name" value="Flagellar_hook_control-like_C"/>
</dbReference>
<evidence type="ECO:0000313" key="4">
    <source>
        <dbReference type="Proteomes" id="UP000238916"/>
    </source>
</evidence>
<evidence type="ECO:0000313" key="3">
    <source>
        <dbReference type="EMBL" id="SPF55654.1"/>
    </source>
</evidence>
<feature type="region of interest" description="Disordered" evidence="1">
    <location>
        <begin position="35"/>
        <end position="70"/>
    </location>
</feature>
<dbReference type="AlphaFoldDB" id="A0A2U3LUY7"/>
<dbReference type="CDD" id="cd17470">
    <property type="entry name" value="T3SS_Flik_C"/>
    <property type="match status" value="1"/>
</dbReference>
<gene>
    <name evidence="3" type="ORF">SBF1_8410001</name>
</gene>
<dbReference type="Proteomes" id="UP000238916">
    <property type="component" value="Unassembled WGS sequence"/>
</dbReference>